<sequence>MKKRIVLFCVACVAAMSLLSCGSDSGGQEKKSLMVYTSMKESIIGKVRDEFSQKYPDINFDYYSAGAGKLMAKIAAERQSGRIACDVLWTSEVPDFMQLKAEGVLLPYVSPESGKIVSPLKDPEGYFTPARLGTLGIAYNTNKIKTPPASWQDLLKPEYKNGFAMANPALSGTSLVSLAMLIENLGWDYIEQLKANGAKMGQGSGQVVDDTASGDISACIAVDYITIDKIVKGATLGFAYPQEMLVVPSPIAIMKDTQNEDSAKIFIDFLLSDEGQKIVADAYTLPIKENIPVREDLGLLHPEAATQRAFPFDYQKLIREKEEVIKRFTALMNQR</sequence>
<feature type="signal peptide" evidence="3">
    <location>
        <begin position="1"/>
        <end position="22"/>
    </location>
</feature>
<evidence type="ECO:0000256" key="1">
    <source>
        <dbReference type="ARBA" id="ARBA00022729"/>
    </source>
</evidence>
<keyword evidence="6" id="KW-1185">Reference proteome</keyword>
<evidence type="ECO:0000313" key="4">
    <source>
        <dbReference type="EMBL" id="CEM61347.1"/>
    </source>
</evidence>
<dbReference type="CDD" id="cd13547">
    <property type="entry name" value="PBP2_Fbp_like_2"/>
    <property type="match status" value="1"/>
</dbReference>
<dbReference type="SUPFAM" id="SSF53850">
    <property type="entry name" value="Periplasmic binding protein-like II"/>
    <property type="match status" value="1"/>
</dbReference>
<evidence type="ECO:0000313" key="7">
    <source>
        <dbReference type="Proteomes" id="UP000323594"/>
    </source>
</evidence>
<dbReference type="PANTHER" id="PTHR30006:SF2">
    <property type="entry name" value="ABC TRANSPORTER SUBSTRATE-BINDING PROTEIN"/>
    <property type="match status" value="1"/>
</dbReference>
<evidence type="ECO:0000256" key="2">
    <source>
        <dbReference type="PIRSR" id="PIRSR002825-1"/>
    </source>
</evidence>
<dbReference type="RefSeq" id="WP_024752732.1">
    <property type="nucleotide sequence ID" value="NZ_CDNC01000010.1"/>
</dbReference>
<dbReference type="GO" id="GO:0030976">
    <property type="term" value="F:thiamine pyrophosphate binding"/>
    <property type="evidence" value="ECO:0007669"/>
    <property type="project" value="TreeGrafter"/>
</dbReference>
<feature type="binding site" evidence="2">
    <location>
        <position position="224"/>
    </location>
    <ligand>
        <name>Fe cation</name>
        <dbReference type="ChEBI" id="CHEBI:24875"/>
    </ligand>
</feature>
<dbReference type="Proteomes" id="UP000323594">
    <property type="component" value="Chromosome"/>
</dbReference>
<keyword evidence="2" id="KW-0408">Iron</keyword>
<dbReference type="GO" id="GO:0030975">
    <property type="term" value="F:thiamine binding"/>
    <property type="evidence" value="ECO:0007669"/>
    <property type="project" value="TreeGrafter"/>
</dbReference>
<name>A0A0B7GUW2_TREPH</name>
<dbReference type="GeneID" id="57754469"/>
<evidence type="ECO:0000313" key="5">
    <source>
        <dbReference type="EMBL" id="QEJ99361.1"/>
    </source>
</evidence>
<dbReference type="EMBL" id="CDNC01000010">
    <property type="protein sequence ID" value="CEM61347.1"/>
    <property type="molecule type" value="Genomic_DNA"/>
</dbReference>
<organism evidence="4 6">
    <name type="scientific">Treponema phagedenis</name>
    <dbReference type="NCBI Taxonomy" id="162"/>
    <lineage>
        <taxon>Bacteria</taxon>
        <taxon>Pseudomonadati</taxon>
        <taxon>Spirochaetota</taxon>
        <taxon>Spirochaetia</taxon>
        <taxon>Spirochaetales</taxon>
        <taxon>Treponemataceae</taxon>
        <taxon>Treponema</taxon>
    </lineage>
</organism>
<keyword evidence="1 3" id="KW-0732">Signal</keyword>
<dbReference type="AlphaFoldDB" id="A0A0B7GUW2"/>
<reference evidence="6" key="2">
    <citation type="submission" date="2015-01" db="EMBL/GenBank/DDBJ databases">
        <authorList>
            <person name="Manzoor Shahid"/>
            <person name="Zubair Saima"/>
        </authorList>
    </citation>
    <scope>NUCLEOTIDE SEQUENCE [LARGE SCALE GENOMIC DNA]</scope>
    <source>
        <strain evidence="6">V1</strain>
    </source>
</reference>
<gene>
    <name evidence="5" type="ORF">FUT82_16130</name>
    <name evidence="4" type="ORF">TPHV1_180008</name>
</gene>
<feature type="chain" id="PRO_5041596600" evidence="3">
    <location>
        <begin position="23"/>
        <end position="335"/>
    </location>
</feature>
<dbReference type="EMBL" id="CP042817">
    <property type="protein sequence ID" value="QEJ99361.1"/>
    <property type="molecule type" value="Genomic_DNA"/>
</dbReference>
<dbReference type="GO" id="GO:0015888">
    <property type="term" value="P:thiamine transport"/>
    <property type="evidence" value="ECO:0007669"/>
    <property type="project" value="TreeGrafter"/>
</dbReference>
<protein>
    <submittedName>
        <fullName evidence="5">ABC transporter substrate-binding protein</fullName>
    </submittedName>
    <submittedName>
        <fullName evidence="4">ABC transporter, solute-binding protein</fullName>
    </submittedName>
</protein>
<reference evidence="5 7" key="3">
    <citation type="submission" date="2019-08" db="EMBL/GenBank/DDBJ databases">
        <authorList>
            <person name="Kuhnert P."/>
        </authorList>
    </citation>
    <scope>NUCLEOTIDE SEQUENCE [LARGE SCALE GENOMIC DNA]</scope>
    <source>
        <strain evidence="5 7">B36.5</strain>
    </source>
</reference>
<dbReference type="GO" id="GO:0030288">
    <property type="term" value="C:outer membrane-bounded periplasmic space"/>
    <property type="evidence" value="ECO:0007669"/>
    <property type="project" value="TreeGrafter"/>
</dbReference>
<dbReference type="PROSITE" id="PS51257">
    <property type="entry name" value="PROKAR_LIPOPROTEIN"/>
    <property type="match status" value="1"/>
</dbReference>
<dbReference type="Proteomes" id="UP000042527">
    <property type="component" value="Unassembled WGS sequence"/>
</dbReference>
<dbReference type="GO" id="GO:0046872">
    <property type="term" value="F:metal ion binding"/>
    <property type="evidence" value="ECO:0007669"/>
    <property type="project" value="UniProtKB-KW"/>
</dbReference>
<dbReference type="Gene3D" id="3.40.190.10">
    <property type="entry name" value="Periplasmic binding protein-like II"/>
    <property type="match status" value="2"/>
</dbReference>
<reference evidence="4" key="1">
    <citation type="submission" date="2015-01" db="EMBL/GenBank/DDBJ databases">
        <authorList>
            <person name="Xiang T."/>
            <person name="Song Y."/>
            <person name="Huang L."/>
            <person name="Wang B."/>
            <person name="Wu P."/>
        </authorList>
    </citation>
    <scope>NUCLEOTIDE SEQUENCE [LARGE SCALE GENOMIC DNA]</scope>
    <source>
        <strain evidence="4">V1</strain>
    </source>
</reference>
<dbReference type="PIRSF" id="PIRSF002825">
    <property type="entry name" value="CfbpA"/>
    <property type="match status" value="1"/>
</dbReference>
<proteinExistence type="predicted"/>
<evidence type="ECO:0000256" key="3">
    <source>
        <dbReference type="SAM" id="SignalP"/>
    </source>
</evidence>
<keyword evidence="2" id="KW-0479">Metal-binding</keyword>
<dbReference type="Pfam" id="PF13343">
    <property type="entry name" value="SBP_bac_6"/>
    <property type="match status" value="1"/>
</dbReference>
<evidence type="ECO:0000313" key="6">
    <source>
        <dbReference type="Proteomes" id="UP000042527"/>
    </source>
</evidence>
<dbReference type="InterPro" id="IPR026045">
    <property type="entry name" value="Ferric-bd"/>
</dbReference>
<accession>A0A0B7GUW2</accession>
<dbReference type="PANTHER" id="PTHR30006">
    <property type="entry name" value="THIAMINE-BINDING PERIPLASMIC PROTEIN-RELATED"/>
    <property type="match status" value="1"/>
</dbReference>
<dbReference type="OrthoDB" id="305758at2"/>